<dbReference type="Gene3D" id="3.40.50.300">
    <property type="entry name" value="P-loop containing nucleotide triphosphate hydrolases"/>
    <property type="match status" value="1"/>
</dbReference>
<sequence>MAATRSSNSKPTKTSEEKFSLAQVFVAFASLPRVFRLVWSASAPMTLILGGLSILRGLTPAVSVSITQVVIDSVIRGIRIHSIAPIWLPVGLQLAVSLVDRVFANANNIVQQLLQDKVLNHTQLMILRKTNTLDLSSFENAEFYDKLQQAATQTNYKPVSMISQTFELMRTTITLVAMLSLLLQLSWWLALVAFILPIPSFIASSKYSWYGYRLMRHEAPERRKMLYINKVMTVDDYNKEIKLFNLGNFFIGRYIGLMTNFYEDGKKILVPRQLNNLLWSSLTVIANSGIYLYVALQAVLGRISLGALSKYTQASIQAGTSFQGILDGVSNVYENALFVNTLFEFLQYVPTIVPPEKPVKVPIQEDSNGLDLEFRDVSFTYPGKTEPTLRHVSFTVRAGESIALVGRNGAGKTTLVKLLTRLYDPDEGEILIGGLNIRNYDFADLRQYVGVIFQDFAKYQMTARENIGIGRVVDIDNLEDVKASASKSGADEVIEGLDEGYESMLGHWFKDGTQLSGGEWQKVALARAFMRDARILILDEPTSALDPQAEYDVFTRFRHLTSGKTAIFISHRFSTVRLADRIFVIEHGDIIESGSHQELMQRDGRYAELFNLQAQAYR</sequence>
<evidence type="ECO:0000313" key="12">
    <source>
        <dbReference type="EMBL" id="GER88337.1"/>
    </source>
</evidence>
<dbReference type="RefSeq" id="WP_151756252.1">
    <property type="nucleotide sequence ID" value="NZ_BKZW01000001.1"/>
</dbReference>
<reference evidence="12 13" key="1">
    <citation type="submission" date="2019-10" db="EMBL/GenBank/DDBJ databases">
        <title>Dictyobacter vulcani sp. nov., within the class Ktedonobacteria, isolated from soil of volcanic Mt. Zao.</title>
        <authorList>
            <person name="Zheng Y."/>
            <person name="Wang C.M."/>
            <person name="Sakai Y."/>
            <person name="Abe K."/>
            <person name="Yokota A."/>
            <person name="Yabe S."/>
        </authorList>
    </citation>
    <scope>NUCLEOTIDE SEQUENCE [LARGE SCALE GENOMIC DNA]</scope>
    <source>
        <strain evidence="12 13">W12</strain>
    </source>
</reference>
<dbReference type="PROSITE" id="PS00211">
    <property type="entry name" value="ABC_TRANSPORTER_1"/>
    <property type="match status" value="1"/>
</dbReference>
<keyword evidence="2" id="KW-0813">Transport</keyword>
<keyword evidence="6" id="KW-0067">ATP-binding</keyword>
<dbReference type="GO" id="GO:0015421">
    <property type="term" value="F:ABC-type oligopeptide transporter activity"/>
    <property type="evidence" value="ECO:0007669"/>
    <property type="project" value="TreeGrafter"/>
</dbReference>
<organism evidence="12 13">
    <name type="scientific">Dictyobacter vulcani</name>
    <dbReference type="NCBI Taxonomy" id="2607529"/>
    <lineage>
        <taxon>Bacteria</taxon>
        <taxon>Bacillati</taxon>
        <taxon>Chloroflexota</taxon>
        <taxon>Ktedonobacteria</taxon>
        <taxon>Ktedonobacterales</taxon>
        <taxon>Dictyobacteraceae</taxon>
        <taxon>Dictyobacter</taxon>
    </lineage>
</organism>
<gene>
    <name evidence="12" type="ORF">KDW_24990</name>
</gene>
<proteinExistence type="predicted"/>
<feature type="domain" description="ABC transporter" evidence="10">
    <location>
        <begin position="372"/>
        <end position="612"/>
    </location>
</feature>
<dbReference type="InterPro" id="IPR036640">
    <property type="entry name" value="ABC1_TM_sf"/>
</dbReference>
<evidence type="ECO:0000256" key="7">
    <source>
        <dbReference type="ARBA" id="ARBA00022989"/>
    </source>
</evidence>
<dbReference type="Pfam" id="PF00005">
    <property type="entry name" value="ABC_tran"/>
    <property type="match status" value="1"/>
</dbReference>
<evidence type="ECO:0000256" key="8">
    <source>
        <dbReference type="ARBA" id="ARBA00023136"/>
    </source>
</evidence>
<dbReference type="InterPro" id="IPR039421">
    <property type="entry name" value="Type_1_exporter"/>
</dbReference>
<dbReference type="PANTHER" id="PTHR43394">
    <property type="entry name" value="ATP-DEPENDENT PERMEASE MDL1, MITOCHONDRIAL"/>
    <property type="match status" value="1"/>
</dbReference>
<evidence type="ECO:0000256" key="6">
    <source>
        <dbReference type="ARBA" id="ARBA00022840"/>
    </source>
</evidence>
<keyword evidence="4 9" id="KW-0812">Transmembrane</keyword>
<dbReference type="SUPFAM" id="SSF90123">
    <property type="entry name" value="ABC transporter transmembrane region"/>
    <property type="match status" value="1"/>
</dbReference>
<comment type="caution">
    <text evidence="12">The sequence shown here is derived from an EMBL/GenBank/DDBJ whole genome shotgun (WGS) entry which is preliminary data.</text>
</comment>
<dbReference type="FunFam" id="3.40.50.300:FF:000221">
    <property type="entry name" value="Multidrug ABC transporter ATP-binding protein"/>
    <property type="match status" value="1"/>
</dbReference>
<dbReference type="AlphaFoldDB" id="A0A5J4KPG2"/>
<dbReference type="PROSITE" id="PS50929">
    <property type="entry name" value="ABC_TM1F"/>
    <property type="match status" value="1"/>
</dbReference>
<dbReference type="GO" id="GO:0005886">
    <property type="term" value="C:plasma membrane"/>
    <property type="evidence" value="ECO:0007669"/>
    <property type="project" value="UniProtKB-SubCell"/>
</dbReference>
<feature type="domain" description="ABC transmembrane type-1" evidence="11">
    <location>
        <begin position="47"/>
        <end position="334"/>
    </location>
</feature>
<comment type="subcellular location">
    <subcellularLocation>
        <location evidence="1">Cell membrane</location>
        <topology evidence="1">Multi-pass membrane protein</topology>
    </subcellularLocation>
</comment>
<evidence type="ECO:0000256" key="5">
    <source>
        <dbReference type="ARBA" id="ARBA00022741"/>
    </source>
</evidence>
<dbReference type="EMBL" id="BKZW01000001">
    <property type="protein sequence ID" value="GER88337.1"/>
    <property type="molecule type" value="Genomic_DNA"/>
</dbReference>
<evidence type="ECO:0000259" key="10">
    <source>
        <dbReference type="PROSITE" id="PS50893"/>
    </source>
</evidence>
<evidence type="ECO:0000256" key="1">
    <source>
        <dbReference type="ARBA" id="ARBA00004651"/>
    </source>
</evidence>
<dbReference type="SUPFAM" id="SSF52540">
    <property type="entry name" value="P-loop containing nucleoside triphosphate hydrolases"/>
    <property type="match status" value="1"/>
</dbReference>
<accession>A0A5J4KPG2</accession>
<evidence type="ECO:0000256" key="2">
    <source>
        <dbReference type="ARBA" id="ARBA00022448"/>
    </source>
</evidence>
<keyword evidence="3" id="KW-1003">Cell membrane</keyword>
<dbReference type="PROSITE" id="PS50893">
    <property type="entry name" value="ABC_TRANSPORTER_2"/>
    <property type="match status" value="1"/>
</dbReference>
<dbReference type="GO" id="GO:0005524">
    <property type="term" value="F:ATP binding"/>
    <property type="evidence" value="ECO:0007669"/>
    <property type="project" value="UniProtKB-KW"/>
</dbReference>
<evidence type="ECO:0000256" key="4">
    <source>
        <dbReference type="ARBA" id="ARBA00022692"/>
    </source>
</evidence>
<keyword evidence="5" id="KW-0547">Nucleotide-binding</keyword>
<dbReference type="Proteomes" id="UP000326912">
    <property type="component" value="Unassembled WGS sequence"/>
</dbReference>
<dbReference type="GO" id="GO:0016887">
    <property type="term" value="F:ATP hydrolysis activity"/>
    <property type="evidence" value="ECO:0007669"/>
    <property type="project" value="InterPro"/>
</dbReference>
<dbReference type="InterPro" id="IPR011527">
    <property type="entry name" value="ABC1_TM_dom"/>
</dbReference>
<dbReference type="InterPro" id="IPR017871">
    <property type="entry name" value="ABC_transporter-like_CS"/>
</dbReference>
<feature type="transmembrane region" description="Helical" evidence="9">
    <location>
        <begin position="173"/>
        <end position="198"/>
    </location>
</feature>
<keyword evidence="8 9" id="KW-0472">Membrane</keyword>
<dbReference type="InterPro" id="IPR027417">
    <property type="entry name" value="P-loop_NTPase"/>
</dbReference>
<dbReference type="InterPro" id="IPR003593">
    <property type="entry name" value="AAA+_ATPase"/>
</dbReference>
<protein>
    <submittedName>
        <fullName evidence="12">Multidrug ABC transporter permease</fullName>
    </submittedName>
</protein>
<keyword evidence="13" id="KW-1185">Reference proteome</keyword>
<feature type="transmembrane region" description="Helical" evidence="9">
    <location>
        <begin position="277"/>
        <end position="300"/>
    </location>
</feature>
<keyword evidence="7 9" id="KW-1133">Transmembrane helix</keyword>
<dbReference type="Gene3D" id="1.20.1560.10">
    <property type="entry name" value="ABC transporter type 1, transmembrane domain"/>
    <property type="match status" value="1"/>
</dbReference>
<evidence type="ECO:0000313" key="13">
    <source>
        <dbReference type="Proteomes" id="UP000326912"/>
    </source>
</evidence>
<evidence type="ECO:0000256" key="3">
    <source>
        <dbReference type="ARBA" id="ARBA00022475"/>
    </source>
</evidence>
<evidence type="ECO:0000256" key="9">
    <source>
        <dbReference type="SAM" id="Phobius"/>
    </source>
</evidence>
<dbReference type="PANTHER" id="PTHR43394:SF1">
    <property type="entry name" value="ATP-BINDING CASSETTE SUB-FAMILY B MEMBER 10, MITOCHONDRIAL"/>
    <property type="match status" value="1"/>
</dbReference>
<dbReference type="InterPro" id="IPR003439">
    <property type="entry name" value="ABC_transporter-like_ATP-bd"/>
</dbReference>
<dbReference type="SMART" id="SM00382">
    <property type="entry name" value="AAA"/>
    <property type="match status" value="1"/>
</dbReference>
<evidence type="ECO:0000259" key="11">
    <source>
        <dbReference type="PROSITE" id="PS50929"/>
    </source>
</evidence>
<name>A0A5J4KPG2_9CHLR</name>